<dbReference type="Proteomes" id="UP001139157">
    <property type="component" value="Unassembled WGS sequence"/>
</dbReference>
<evidence type="ECO:0000313" key="2">
    <source>
        <dbReference type="Proteomes" id="UP001139157"/>
    </source>
</evidence>
<dbReference type="RefSeq" id="WP_251911961.1">
    <property type="nucleotide sequence ID" value="NZ_JAMRXG010000005.1"/>
</dbReference>
<dbReference type="AlphaFoldDB" id="A0A9X2E7Q8"/>
<organism evidence="1 2">
    <name type="scientific">Nocardia pulmonis</name>
    <dbReference type="NCBI Taxonomy" id="2951408"/>
    <lineage>
        <taxon>Bacteria</taxon>
        <taxon>Bacillati</taxon>
        <taxon>Actinomycetota</taxon>
        <taxon>Actinomycetes</taxon>
        <taxon>Mycobacteriales</taxon>
        <taxon>Nocardiaceae</taxon>
        <taxon>Nocardia</taxon>
    </lineage>
</organism>
<comment type="caution">
    <text evidence="1">The sequence shown here is derived from an EMBL/GenBank/DDBJ whole genome shotgun (WGS) entry which is preliminary data.</text>
</comment>
<dbReference type="EMBL" id="JAMRXG010000005">
    <property type="protein sequence ID" value="MCM6774405.1"/>
    <property type="molecule type" value="Genomic_DNA"/>
</dbReference>
<reference evidence="1" key="1">
    <citation type="submission" date="2022-06" db="EMBL/GenBank/DDBJ databases">
        <title>Novel species in genus nocardia.</title>
        <authorList>
            <person name="Li F."/>
        </authorList>
    </citation>
    <scope>NUCLEOTIDE SEQUENCE</scope>
    <source>
        <strain evidence="1">CDC141</strain>
    </source>
</reference>
<evidence type="ECO:0000313" key="1">
    <source>
        <dbReference type="EMBL" id="MCM6774405.1"/>
    </source>
</evidence>
<sequence>MALIDPSGGDSLEIASVLADGITLVVLDDPVTVAPARARTLLAKVLAQKAILMFTDRVRGIRADLVLNSRPTGYTGIGRGRGRVREIELEVHVSGRHLHPHTGRIRLAATGDTGTAWSHLATATAGAQPMIRAV</sequence>
<keyword evidence="2" id="KW-1185">Reference proteome</keyword>
<name>A0A9X2E7Q8_9NOCA</name>
<accession>A0A9X2E7Q8</accession>
<gene>
    <name evidence="1" type="ORF">NDR86_13050</name>
</gene>
<protein>
    <submittedName>
        <fullName evidence="1">Uncharacterized protein</fullName>
    </submittedName>
</protein>
<proteinExistence type="predicted"/>